<evidence type="ECO:0000256" key="3">
    <source>
        <dbReference type="ARBA" id="ARBA00022475"/>
    </source>
</evidence>
<keyword evidence="5" id="KW-0997">Cell inner membrane</keyword>
<protein>
    <recommendedName>
        <fullName evidence="2">Type II secretion system protein H</fullName>
    </recommendedName>
    <alternativeName>
        <fullName evidence="10">General secretion pathway protein H</fullName>
    </alternativeName>
</protein>
<gene>
    <name evidence="13" type="ORF">SAMN05216213_10292</name>
</gene>
<feature type="transmembrane region" description="Helical" evidence="11">
    <location>
        <begin position="15"/>
        <end position="37"/>
    </location>
</feature>
<organism evidence="13 14">
    <name type="scientific">Ectopseudomonas guguanensis</name>
    <dbReference type="NCBI Taxonomy" id="1198456"/>
    <lineage>
        <taxon>Bacteria</taxon>
        <taxon>Pseudomonadati</taxon>
        <taxon>Pseudomonadota</taxon>
        <taxon>Gammaproteobacteria</taxon>
        <taxon>Pseudomonadales</taxon>
        <taxon>Pseudomonadaceae</taxon>
        <taxon>Ectopseudomonas</taxon>
    </lineage>
</organism>
<evidence type="ECO:0000256" key="1">
    <source>
        <dbReference type="ARBA" id="ARBA00004377"/>
    </source>
</evidence>
<comment type="similarity">
    <text evidence="9">Belongs to the GSP H family.</text>
</comment>
<evidence type="ECO:0000256" key="4">
    <source>
        <dbReference type="ARBA" id="ARBA00022481"/>
    </source>
</evidence>
<evidence type="ECO:0000259" key="12">
    <source>
        <dbReference type="Pfam" id="PF12019"/>
    </source>
</evidence>
<dbReference type="RefSeq" id="WP_090427111.1">
    <property type="nucleotide sequence ID" value="NZ_FNJJ01000002.1"/>
</dbReference>
<evidence type="ECO:0000313" key="14">
    <source>
        <dbReference type="Proteomes" id="UP000199460"/>
    </source>
</evidence>
<feature type="domain" description="General secretion pathway GspH" evidence="12">
    <location>
        <begin position="46"/>
        <end position="160"/>
    </location>
</feature>
<dbReference type="AlphaFoldDB" id="A0A1H0MHV9"/>
<sequence length="175" mass="19733">MLRNQNQHAQTLPELLVTLSILAILIGFVTPAVGSLLQKNRHISEINQLHASLNFARSMAIQTRTMVSLCAGEQSCEGSRNWQGRILIFVDKNRNGVLDDNEQLLKAVDINPRHRWHWSNFRQQPYMSFRPDGMTHSLNGTFTLCDQQLAIRGLVINITGRAITSQQADPDKCQG</sequence>
<dbReference type="EMBL" id="FNJJ01000002">
    <property type="protein sequence ID" value="SDO79951.1"/>
    <property type="molecule type" value="Genomic_DNA"/>
</dbReference>
<proteinExistence type="inferred from homology"/>
<evidence type="ECO:0000256" key="8">
    <source>
        <dbReference type="ARBA" id="ARBA00023136"/>
    </source>
</evidence>
<keyword evidence="4" id="KW-0488">Methylation</keyword>
<evidence type="ECO:0000256" key="2">
    <source>
        <dbReference type="ARBA" id="ARBA00021549"/>
    </source>
</evidence>
<dbReference type="SUPFAM" id="SSF54523">
    <property type="entry name" value="Pili subunits"/>
    <property type="match status" value="1"/>
</dbReference>
<dbReference type="GO" id="GO:0005886">
    <property type="term" value="C:plasma membrane"/>
    <property type="evidence" value="ECO:0007669"/>
    <property type="project" value="UniProtKB-SubCell"/>
</dbReference>
<keyword evidence="14" id="KW-1185">Reference proteome</keyword>
<dbReference type="OrthoDB" id="7029581at2"/>
<evidence type="ECO:0000256" key="6">
    <source>
        <dbReference type="ARBA" id="ARBA00022692"/>
    </source>
</evidence>
<evidence type="ECO:0000256" key="10">
    <source>
        <dbReference type="ARBA" id="ARBA00030775"/>
    </source>
</evidence>
<evidence type="ECO:0000256" key="5">
    <source>
        <dbReference type="ARBA" id="ARBA00022519"/>
    </source>
</evidence>
<dbReference type="InterPro" id="IPR022346">
    <property type="entry name" value="T2SS_GspH"/>
</dbReference>
<keyword evidence="8 11" id="KW-0472">Membrane</keyword>
<dbReference type="InterPro" id="IPR045584">
    <property type="entry name" value="Pilin-like"/>
</dbReference>
<keyword evidence="6 11" id="KW-0812">Transmembrane</keyword>
<comment type="subcellular location">
    <subcellularLocation>
        <location evidence="1">Cell inner membrane</location>
        <topology evidence="1">Single-pass membrane protein</topology>
    </subcellularLocation>
</comment>
<dbReference type="GO" id="GO:0015627">
    <property type="term" value="C:type II protein secretion system complex"/>
    <property type="evidence" value="ECO:0007669"/>
    <property type="project" value="InterPro"/>
</dbReference>
<dbReference type="Pfam" id="PF07963">
    <property type="entry name" value="N_methyl"/>
    <property type="match status" value="1"/>
</dbReference>
<dbReference type="GO" id="GO:0015628">
    <property type="term" value="P:protein secretion by the type II secretion system"/>
    <property type="evidence" value="ECO:0007669"/>
    <property type="project" value="InterPro"/>
</dbReference>
<evidence type="ECO:0000313" key="13">
    <source>
        <dbReference type="EMBL" id="SDO79951.1"/>
    </source>
</evidence>
<accession>A0A1H0MHV9</accession>
<dbReference type="GeneID" id="300930335"/>
<dbReference type="NCBIfam" id="TIGR02532">
    <property type="entry name" value="IV_pilin_GFxxxE"/>
    <property type="match status" value="1"/>
</dbReference>
<evidence type="ECO:0000256" key="11">
    <source>
        <dbReference type="SAM" id="Phobius"/>
    </source>
</evidence>
<keyword evidence="7 11" id="KW-1133">Transmembrane helix</keyword>
<reference evidence="14" key="1">
    <citation type="submission" date="2016-10" db="EMBL/GenBank/DDBJ databases">
        <authorList>
            <person name="Varghese N."/>
            <person name="Submissions S."/>
        </authorList>
    </citation>
    <scope>NUCLEOTIDE SEQUENCE [LARGE SCALE GENOMIC DNA]</scope>
    <source>
        <strain evidence="14">JCM 18416</strain>
    </source>
</reference>
<evidence type="ECO:0000256" key="7">
    <source>
        <dbReference type="ARBA" id="ARBA00022989"/>
    </source>
</evidence>
<evidence type="ECO:0000256" key="9">
    <source>
        <dbReference type="ARBA" id="ARBA00025772"/>
    </source>
</evidence>
<dbReference type="Gene3D" id="3.55.40.10">
    <property type="entry name" value="minor pseudopilin epsh domain"/>
    <property type="match status" value="1"/>
</dbReference>
<dbReference type="InterPro" id="IPR012902">
    <property type="entry name" value="N_methyl_site"/>
</dbReference>
<name>A0A1H0MHV9_9GAMM</name>
<dbReference type="Pfam" id="PF12019">
    <property type="entry name" value="GspH"/>
    <property type="match status" value="1"/>
</dbReference>
<dbReference type="Proteomes" id="UP000199460">
    <property type="component" value="Unassembled WGS sequence"/>
</dbReference>
<keyword evidence="3" id="KW-1003">Cell membrane</keyword>